<dbReference type="SUPFAM" id="SSF50998">
    <property type="entry name" value="Quinoprotein alcohol dehydrogenase-like"/>
    <property type="match status" value="1"/>
</dbReference>
<dbReference type="PANTHER" id="PTHR35580">
    <property type="entry name" value="CELL SURFACE GLYCOPROTEIN (S-LAYER PROTEIN)-LIKE PROTEIN"/>
    <property type="match status" value="1"/>
</dbReference>
<dbReference type="OrthoDB" id="417614at2759"/>
<dbReference type="InterPro" id="IPR010620">
    <property type="entry name" value="SBBP_repeat"/>
</dbReference>
<gene>
    <name evidence="2" type="ORF">PTSG_04663</name>
</gene>
<keyword evidence="1" id="KW-0732">Signal</keyword>
<proteinExistence type="predicted"/>
<accession>F2U827</accession>
<feature type="chain" id="PRO_5003287363" evidence="1">
    <location>
        <begin position="18"/>
        <end position="530"/>
    </location>
</feature>
<evidence type="ECO:0000313" key="2">
    <source>
        <dbReference type="EMBL" id="EGD72932.1"/>
    </source>
</evidence>
<organism evidence="3">
    <name type="scientific">Salpingoeca rosetta (strain ATCC 50818 / BSB-021)</name>
    <dbReference type="NCBI Taxonomy" id="946362"/>
    <lineage>
        <taxon>Eukaryota</taxon>
        <taxon>Choanoflagellata</taxon>
        <taxon>Craspedida</taxon>
        <taxon>Salpingoecidae</taxon>
        <taxon>Salpingoeca</taxon>
    </lineage>
</organism>
<dbReference type="GeneID" id="16075336"/>
<protein>
    <submittedName>
        <fullName evidence="2">Uncharacterized protein</fullName>
    </submittedName>
</protein>
<dbReference type="InParanoid" id="F2U827"/>
<dbReference type="InterPro" id="IPR052918">
    <property type="entry name" value="Motility_Chemotaxis_Reg"/>
</dbReference>
<reference evidence="2" key="1">
    <citation type="submission" date="2009-08" db="EMBL/GenBank/DDBJ databases">
        <title>Annotation of Salpingoeca rosetta.</title>
        <authorList>
            <consortium name="The Broad Institute Genome Sequencing Platform"/>
            <person name="Russ C."/>
            <person name="Cuomo C."/>
            <person name="Burger G."/>
            <person name="Gray M.W."/>
            <person name="Holland P.W.H."/>
            <person name="King N."/>
            <person name="Lang F.B.F."/>
            <person name="Roger A.J."/>
            <person name="Ruiz-Trillo I."/>
            <person name="Young S.K."/>
            <person name="Zeng Q."/>
            <person name="Gargeya S."/>
            <person name="Alvarado L."/>
            <person name="Berlin A."/>
            <person name="Chapman S.B."/>
            <person name="Chen Z."/>
            <person name="Freedman E."/>
            <person name="Gellesch M."/>
            <person name="Goldberg J."/>
            <person name="Griggs A."/>
            <person name="Gujja S."/>
            <person name="Heilman E."/>
            <person name="Heiman D."/>
            <person name="Howarth C."/>
            <person name="Mehta T."/>
            <person name="Neiman D."/>
            <person name="Pearson M."/>
            <person name="Roberts A."/>
            <person name="Saif S."/>
            <person name="Shea T."/>
            <person name="Shenoy N."/>
            <person name="Sisk P."/>
            <person name="Stolte C."/>
            <person name="Sykes S."/>
            <person name="White J."/>
            <person name="Yandava C."/>
            <person name="Haas B."/>
            <person name="Nusbaum C."/>
            <person name="Birren B."/>
        </authorList>
    </citation>
    <scope>NUCLEOTIDE SEQUENCE [LARGE SCALE GENOMIC DNA]</scope>
    <source>
        <strain evidence="2">ATCC 50818</strain>
    </source>
</reference>
<dbReference type="RefSeq" id="XP_004994754.1">
    <property type="nucleotide sequence ID" value="XM_004994697.1"/>
</dbReference>
<name>F2U827_SALR5</name>
<sequence>MALRGLWVVVVVGFVVGGGGVGWANAQSSSSGSSGSSDDGPPHAAVIANDQHGNLHVNTTTGRGHVVVNNVDLTAKTQMLWNNTAAIAATHARLMAAHESRKQVLDGLTVGHEFLRAALDYEQEPSVADEVAYVLQTPSHNSAADVVVDPAGGFVCQLLSQSNVVVACANAATGMDIWSKTVSDGPWGNALALDATATRLFVAGKMTSSLIMQQSAVTAGAFVACFDAENGTPLWSAPFPGPHSFASLAVSGSGDAVYVAGQSTGAFLDNAHNRDSDIIVARLNATTGNVDWSAQIGSGDNDNAKGVAVDEQGNVYVAGLTEDPRSFGGSIFDLDDAVVIKYSSDGRRSWISLLSTVGEDSCYDITADGQGGVVVACRSSVIYEGPDASARGSSAHFFVARVNTSDGGIVWWAHTSTDGSGDTYARAIVMDSARKHVVLTGYTEYALSRYRQQGTNDLFVVKMAAATGEVVWSTQIGSPETAVGYGVAVDAADNIYVAGAVRNELVGLADHGASTTTGQTDAVLVKFFAP</sequence>
<dbReference type="EMBL" id="GL832964">
    <property type="protein sequence ID" value="EGD72932.1"/>
    <property type="molecule type" value="Genomic_DNA"/>
</dbReference>
<evidence type="ECO:0000256" key="1">
    <source>
        <dbReference type="SAM" id="SignalP"/>
    </source>
</evidence>
<dbReference type="Gene3D" id="2.130.10.10">
    <property type="entry name" value="YVTN repeat-like/Quinoprotein amine dehydrogenase"/>
    <property type="match status" value="1"/>
</dbReference>
<dbReference type="PANTHER" id="PTHR35580:SF1">
    <property type="entry name" value="PHYTASE-LIKE DOMAIN-CONTAINING PROTEIN"/>
    <property type="match status" value="1"/>
</dbReference>
<dbReference type="Proteomes" id="UP000007799">
    <property type="component" value="Unassembled WGS sequence"/>
</dbReference>
<evidence type="ECO:0000313" key="3">
    <source>
        <dbReference type="Proteomes" id="UP000007799"/>
    </source>
</evidence>
<dbReference type="Pfam" id="PF06739">
    <property type="entry name" value="SBBP"/>
    <property type="match status" value="2"/>
</dbReference>
<keyword evidence="3" id="KW-1185">Reference proteome</keyword>
<dbReference type="InterPro" id="IPR015943">
    <property type="entry name" value="WD40/YVTN_repeat-like_dom_sf"/>
</dbReference>
<feature type="signal peptide" evidence="1">
    <location>
        <begin position="1"/>
        <end position="17"/>
    </location>
</feature>
<dbReference type="AlphaFoldDB" id="F2U827"/>
<dbReference type="KEGG" id="sre:PTSG_04663"/>
<dbReference type="InterPro" id="IPR011047">
    <property type="entry name" value="Quinoprotein_ADH-like_sf"/>
</dbReference>